<dbReference type="EMBL" id="BGPR01064677">
    <property type="protein sequence ID" value="GBO39607.1"/>
    <property type="molecule type" value="Genomic_DNA"/>
</dbReference>
<reference evidence="1 2" key="1">
    <citation type="journal article" date="2019" name="Sci. Rep.">
        <title>Orb-weaving spider Araneus ventricosus genome elucidates the spidroin gene catalogue.</title>
        <authorList>
            <person name="Kono N."/>
            <person name="Nakamura H."/>
            <person name="Ohtoshi R."/>
            <person name="Moran D.A.P."/>
            <person name="Shinohara A."/>
            <person name="Yoshida Y."/>
            <person name="Fujiwara M."/>
            <person name="Mori M."/>
            <person name="Tomita M."/>
            <person name="Arakawa K."/>
        </authorList>
    </citation>
    <scope>NUCLEOTIDE SEQUENCE [LARGE SCALE GENOMIC DNA]</scope>
</reference>
<protein>
    <submittedName>
        <fullName evidence="1">Uncharacterized protein</fullName>
    </submittedName>
</protein>
<organism evidence="1 2">
    <name type="scientific">Araneus ventricosus</name>
    <name type="common">Orbweaver spider</name>
    <name type="synonym">Epeira ventricosa</name>
    <dbReference type="NCBI Taxonomy" id="182803"/>
    <lineage>
        <taxon>Eukaryota</taxon>
        <taxon>Metazoa</taxon>
        <taxon>Ecdysozoa</taxon>
        <taxon>Arthropoda</taxon>
        <taxon>Chelicerata</taxon>
        <taxon>Arachnida</taxon>
        <taxon>Araneae</taxon>
        <taxon>Araneomorphae</taxon>
        <taxon>Entelegynae</taxon>
        <taxon>Araneoidea</taxon>
        <taxon>Araneidae</taxon>
        <taxon>Araneus</taxon>
    </lineage>
</organism>
<dbReference type="AlphaFoldDB" id="A0A4Y2WUP2"/>
<gene>
    <name evidence="1" type="ORF">AVEN_174270_1</name>
</gene>
<keyword evidence="2" id="KW-1185">Reference proteome</keyword>
<feature type="non-terminal residue" evidence="1">
    <location>
        <position position="51"/>
    </location>
</feature>
<name>A0A4Y2WUP2_ARAVE</name>
<accession>A0A4Y2WUP2</accession>
<sequence>MASTKNWTAKLSQTSRGNSAWARLMSRSTSAAHTSRLSPGFCRLQFDPIKL</sequence>
<evidence type="ECO:0000313" key="2">
    <source>
        <dbReference type="Proteomes" id="UP000499080"/>
    </source>
</evidence>
<comment type="caution">
    <text evidence="1">The sequence shown here is derived from an EMBL/GenBank/DDBJ whole genome shotgun (WGS) entry which is preliminary data.</text>
</comment>
<proteinExistence type="predicted"/>
<evidence type="ECO:0000313" key="1">
    <source>
        <dbReference type="EMBL" id="GBO39607.1"/>
    </source>
</evidence>
<dbReference type="Proteomes" id="UP000499080">
    <property type="component" value="Unassembled WGS sequence"/>
</dbReference>